<protein>
    <recommendedName>
        <fullName evidence="5">Peptidase C39-like domain-containing protein</fullName>
    </recommendedName>
</protein>
<dbReference type="AlphaFoldDB" id="A0A9P1BYX0"/>
<feature type="non-terminal residue" evidence="2">
    <location>
        <position position="1"/>
    </location>
</feature>
<feature type="chain" id="PRO_5043269928" description="Peptidase C39-like domain-containing protein" evidence="1">
    <location>
        <begin position="16"/>
        <end position="314"/>
    </location>
</feature>
<dbReference type="EMBL" id="CAMXCT010000702">
    <property type="protein sequence ID" value="CAI3982307.1"/>
    <property type="molecule type" value="Genomic_DNA"/>
</dbReference>
<proteinExistence type="predicted"/>
<dbReference type="EMBL" id="CAMXCT020000702">
    <property type="protein sequence ID" value="CAL1135682.1"/>
    <property type="molecule type" value="Genomic_DNA"/>
</dbReference>
<dbReference type="OrthoDB" id="10570127at2759"/>
<comment type="caution">
    <text evidence="2">The sequence shown here is derived from an EMBL/GenBank/DDBJ whole genome shotgun (WGS) entry which is preliminary data.</text>
</comment>
<organism evidence="2">
    <name type="scientific">Cladocopium goreaui</name>
    <dbReference type="NCBI Taxonomy" id="2562237"/>
    <lineage>
        <taxon>Eukaryota</taxon>
        <taxon>Sar</taxon>
        <taxon>Alveolata</taxon>
        <taxon>Dinophyceae</taxon>
        <taxon>Suessiales</taxon>
        <taxon>Symbiodiniaceae</taxon>
        <taxon>Cladocopium</taxon>
    </lineage>
</organism>
<evidence type="ECO:0008006" key="5">
    <source>
        <dbReference type="Google" id="ProtNLM"/>
    </source>
</evidence>
<feature type="signal peptide" evidence="1">
    <location>
        <begin position="1"/>
        <end position="15"/>
    </location>
</feature>
<evidence type="ECO:0000313" key="3">
    <source>
        <dbReference type="EMBL" id="CAL1135682.1"/>
    </source>
</evidence>
<keyword evidence="4" id="KW-1185">Reference proteome</keyword>
<reference evidence="3" key="2">
    <citation type="submission" date="2024-04" db="EMBL/GenBank/DDBJ databases">
        <authorList>
            <person name="Chen Y."/>
            <person name="Shah S."/>
            <person name="Dougan E. K."/>
            <person name="Thang M."/>
            <person name="Chan C."/>
        </authorList>
    </citation>
    <scope>NUCLEOTIDE SEQUENCE [LARGE SCALE GENOMIC DNA]</scope>
</reference>
<keyword evidence="1" id="KW-0732">Signal</keyword>
<dbReference type="EMBL" id="CAMXCT030000702">
    <property type="protein sequence ID" value="CAL4769619.1"/>
    <property type="molecule type" value="Genomic_DNA"/>
</dbReference>
<evidence type="ECO:0000256" key="1">
    <source>
        <dbReference type="SAM" id="SignalP"/>
    </source>
</evidence>
<gene>
    <name evidence="2" type="ORF">C1SCF055_LOCUS10016</name>
</gene>
<evidence type="ECO:0000313" key="2">
    <source>
        <dbReference type="EMBL" id="CAI3982307.1"/>
    </source>
</evidence>
<accession>A0A9P1BYX0</accession>
<name>A0A9P1BYX0_9DINO</name>
<evidence type="ECO:0000313" key="4">
    <source>
        <dbReference type="Proteomes" id="UP001152797"/>
    </source>
</evidence>
<sequence>MKNVVLLTLAVLASAECEEASLVQRPRLHRVRNHSMPRSSVLFTKEQAHRAMEKHKKVLTRSGKKSGPLPACSVDLRASLPACMQYNPDWCWATVTAQLAGYFDPTHNPESGDYENLGTGSVNREMQRAESCLGEECRVAGSQFAPSIMDACCSEDVEPKRSSYLCDTGAEVQTIEKAIDWATSQSYVAHEGALTEEQLVHVLNKGHPVPYAVLWVDKDSGMYMGGHIMILGGCTGDGRYYLHDSLSNLTRTKTWQALTHAELMEYSPWAMVDSWPTVEQLGGKETVHASNEELKKWFRENGNHGKWFYSFILS</sequence>
<dbReference type="Proteomes" id="UP001152797">
    <property type="component" value="Unassembled WGS sequence"/>
</dbReference>
<reference evidence="2" key="1">
    <citation type="submission" date="2022-10" db="EMBL/GenBank/DDBJ databases">
        <authorList>
            <person name="Chen Y."/>
            <person name="Dougan E. K."/>
            <person name="Chan C."/>
            <person name="Rhodes N."/>
            <person name="Thang M."/>
        </authorList>
    </citation>
    <scope>NUCLEOTIDE SEQUENCE</scope>
</reference>